<dbReference type="PANTHER" id="PTHR33608">
    <property type="entry name" value="BLL2464 PROTEIN"/>
    <property type="match status" value="1"/>
</dbReference>
<dbReference type="AlphaFoldDB" id="A0A0U2ZFM8"/>
<reference evidence="2 3" key="1">
    <citation type="submission" date="2015-12" db="EMBL/GenBank/DDBJ databases">
        <title>Complete genome of Lacimicrobium alkaliphilum KCTC 32984.</title>
        <authorList>
            <person name="Kim S.-G."/>
            <person name="Lee Y.-J."/>
        </authorList>
    </citation>
    <scope>NUCLEOTIDE SEQUENCE [LARGE SCALE GENOMIC DNA]</scope>
    <source>
        <strain evidence="2 3">YelD216</strain>
    </source>
</reference>
<evidence type="ECO:0000259" key="1">
    <source>
        <dbReference type="Pfam" id="PF01882"/>
    </source>
</evidence>
<dbReference type="PANTHER" id="PTHR33608:SF12">
    <property type="entry name" value="DUF58 DOMAIN-CONTAINING PROTEIN"/>
    <property type="match status" value="1"/>
</dbReference>
<evidence type="ECO:0000313" key="3">
    <source>
        <dbReference type="Proteomes" id="UP000068447"/>
    </source>
</evidence>
<dbReference type="InterPro" id="IPR002881">
    <property type="entry name" value="DUF58"/>
</dbReference>
<name>A0A0U2ZFM8_9ALTE</name>
<protein>
    <recommendedName>
        <fullName evidence="1">DUF58 domain-containing protein</fullName>
    </recommendedName>
</protein>
<keyword evidence="3" id="KW-1185">Reference proteome</keyword>
<dbReference type="RefSeq" id="WP_062477900.1">
    <property type="nucleotide sequence ID" value="NZ_CP013650.1"/>
</dbReference>
<dbReference type="OrthoDB" id="9776116at2"/>
<organism evidence="2 3">
    <name type="scientific">Lacimicrobium alkaliphilum</name>
    <dbReference type="NCBI Taxonomy" id="1526571"/>
    <lineage>
        <taxon>Bacteria</taxon>
        <taxon>Pseudomonadati</taxon>
        <taxon>Pseudomonadota</taxon>
        <taxon>Gammaproteobacteria</taxon>
        <taxon>Alteromonadales</taxon>
        <taxon>Alteromonadaceae</taxon>
        <taxon>Lacimicrobium</taxon>
    </lineage>
</organism>
<dbReference type="SUPFAM" id="SSF53300">
    <property type="entry name" value="vWA-like"/>
    <property type="match status" value="1"/>
</dbReference>
<proteinExistence type="predicted"/>
<dbReference type="Proteomes" id="UP000068447">
    <property type="component" value="Chromosome"/>
</dbReference>
<dbReference type="KEGG" id="lal:AT746_06180"/>
<dbReference type="Pfam" id="PF01882">
    <property type="entry name" value="DUF58"/>
    <property type="match status" value="1"/>
</dbReference>
<sequence>MQEITDWLKRHHTDGVNLALEELLYYQSKTSMLDLTPRKTIQSKLAGTYLAKTRGRGMEFDEARHYQPGDDIRAIDWRVTARTGKTHTKLYREEKERPIFVLTDLGASMHFGTRFVFKSVQAAHLSALIAWSARKRGDRIGGLIYNHSEHLEYKPMTRQKAVLSLLNGLLRLHPQKNEQTAQITFADACARMRRMAHPGSLIFLLSDFSQFDELSRQHLFQLSRHCELVAYPISDPFEHELPQVPVPQDVSITDGNRTQSLTLGEATTAQTYRQRHQQQLEHIHSQLKQCRCQVLPISAGLPLEQQLGGRV</sequence>
<dbReference type="STRING" id="1526571.AT746_06180"/>
<evidence type="ECO:0000313" key="2">
    <source>
        <dbReference type="EMBL" id="ALS97895.1"/>
    </source>
</evidence>
<gene>
    <name evidence="2" type="ORF">AT746_06180</name>
</gene>
<dbReference type="EMBL" id="CP013650">
    <property type="protein sequence ID" value="ALS97895.1"/>
    <property type="molecule type" value="Genomic_DNA"/>
</dbReference>
<accession>A0A0U2ZFM8</accession>
<feature type="domain" description="DUF58" evidence="1">
    <location>
        <begin position="62"/>
        <end position="279"/>
    </location>
</feature>
<dbReference type="InterPro" id="IPR036465">
    <property type="entry name" value="vWFA_dom_sf"/>
</dbReference>